<evidence type="ECO:0000313" key="3">
    <source>
        <dbReference type="Proteomes" id="UP001597199"/>
    </source>
</evidence>
<keyword evidence="3" id="KW-1185">Reference proteome</keyword>
<evidence type="ECO:0000256" key="1">
    <source>
        <dbReference type="SAM" id="Phobius"/>
    </source>
</evidence>
<evidence type="ECO:0000313" key="2">
    <source>
        <dbReference type="EMBL" id="MFD1398161.1"/>
    </source>
</evidence>
<feature type="transmembrane region" description="Helical" evidence="1">
    <location>
        <begin position="45"/>
        <end position="72"/>
    </location>
</feature>
<accession>A0ABW4BDZ6</accession>
<sequence length="204" mass="22815">MALKSQADEQEAADNRYYRATGFTALKAFFGNYAHFRGRSSRSEYWWIQLFGVLAGVIAFFAIFAALLGTMATAASYTQKDMLAALGHAGPAFILGGLLLIVILLILLLPALALVIRRYRDAGLPWWVYLIQVLVFWVLLIIYPAQTKIGGYVEWGFNISVMLLCLLPSKPLPHNSDHGLDDRIQPDAMFESKHDDNDKPYTEG</sequence>
<gene>
    <name evidence="2" type="ORF">ACFQ41_02435</name>
</gene>
<dbReference type="EMBL" id="JBHTOA010000016">
    <property type="protein sequence ID" value="MFD1398161.1"/>
    <property type="molecule type" value="Genomic_DNA"/>
</dbReference>
<feature type="transmembrane region" description="Helical" evidence="1">
    <location>
        <begin position="92"/>
        <end position="114"/>
    </location>
</feature>
<name>A0ABW4BDZ6_9LACO</name>
<reference evidence="3" key="1">
    <citation type="journal article" date="2019" name="Int. J. Syst. Evol. Microbiol.">
        <title>The Global Catalogue of Microorganisms (GCM) 10K type strain sequencing project: providing services to taxonomists for standard genome sequencing and annotation.</title>
        <authorList>
            <consortium name="The Broad Institute Genomics Platform"/>
            <consortium name="The Broad Institute Genome Sequencing Center for Infectious Disease"/>
            <person name="Wu L."/>
            <person name="Ma J."/>
        </authorList>
    </citation>
    <scope>NUCLEOTIDE SEQUENCE [LARGE SCALE GENOMIC DNA]</scope>
    <source>
        <strain evidence="3">CCM 9110</strain>
    </source>
</reference>
<protein>
    <submittedName>
        <fullName evidence="2">DUF805 domain-containing protein</fullName>
    </submittedName>
</protein>
<keyword evidence="1" id="KW-1133">Transmembrane helix</keyword>
<keyword evidence="1" id="KW-0472">Membrane</keyword>
<dbReference type="Proteomes" id="UP001597199">
    <property type="component" value="Unassembled WGS sequence"/>
</dbReference>
<organism evidence="2 3">
    <name type="scientific">Lacticaseibacillus suilingensis</name>
    <dbReference type="NCBI Taxonomy" id="2799577"/>
    <lineage>
        <taxon>Bacteria</taxon>
        <taxon>Bacillati</taxon>
        <taxon>Bacillota</taxon>
        <taxon>Bacilli</taxon>
        <taxon>Lactobacillales</taxon>
        <taxon>Lactobacillaceae</taxon>
        <taxon>Lacticaseibacillus</taxon>
    </lineage>
</organism>
<dbReference type="InterPro" id="IPR008523">
    <property type="entry name" value="DUF805"/>
</dbReference>
<comment type="caution">
    <text evidence="2">The sequence shown here is derived from an EMBL/GenBank/DDBJ whole genome shotgun (WGS) entry which is preliminary data.</text>
</comment>
<dbReference type="Pfam" id="PF05656">
    <property type="entry name" value="DUF805"/>
    <property type="match status" value="1"/>
</dbReference>
<proteinExistence type="predicted"/>
<keyword evidence="1" id="KW-0812">Transmembrane</keyword>
<feature type="transmembrane region" description="Helical" evidence="1">
    <location>
        <begin position="126"/>
        <end position="143"/>
    </location>
</feature>
<dbReference type="RefSeq" id="WP_204117961.1">
    <property type="nucleotide sequence ID" value="NZ_BOLV01000001.1"/>
</dbReference>